<comment type="caution">
    <text evidence="2">The sequence shown here is derived from an EMBL/GenBank/DDBJ whole genome shotgun (WGS) entry which is preliminary data.</text>
</comment>
<keyword evidence="2" id="KW-0378">Hydrolase</keyword>
<evidence type="ECO:0000313" key="3">
    <source>
        <dbReference type="Proteomes" id="UP000027850"/>
    </source>
</evidence>
<dbReference type="Proteomes" id="UP000027850">
    <property type="component" value="Unassembled WGS sequence"/>
</dbReference>
<dbReference type="RefSeq" id="WP_036617968.1">
    <property type="nucleotide sequence ID" value="NZ_JNHK01000088.1"/>
</dbReference>
<dbReference type="SUPFAM" id="SSF53474">
    <property type="entry name" value="alpha/beta-Hydrolases"/>
    <property type="match status" value="1"/>
</dbReference>
<reference evidence="2 3" key="1">
    <citation type="submission" date="2014-04" db="EMBL/GenBank/DDBJ databases">
        <authorList>
            <person name="Sears C."/>
            <person name="Carroll K."/>
            <person name="Sack B.R."/>
            <person name="Qadri F."/>
            <person name="Myers L.L."/>
            <person name="Chung G.-T."/>
            <person name="Escheverria P."/>
            <person name="Fraser C.M."/>
            <person name="Sadzewicz L."/>
            <person name="Shefchek K.A."/>
            <person name="Tallon L."/>
            <person name="Das S.P."/>
            <person name="Daugherty S."/>
            <person name="Mongodin E.F."/>
        </authorList>
    </citation>
    <scope>NUCLEOTIDE SEQUENCE [LARGE SCALE GENOMIC DNA]</scope>
    <source>
        <strain evidence="2 3">3776 D15 i</strain>
    </source>
</reference>
<dbReference type="AlphaFoldDB" id="A0AB34LG14"/>
<dbReference type="EMBL" id="JNHK01000088">
    <property type="protein sequence ID" value="KDS37842.1"/>
    <property type="molecule type" value="Genomic_DNA"/>
</dbReference>
<feature type="domain" description="AB hydrolase-1" evidence="1">
    <location>
        <begin position="96"/>
        <end position="345"/>
    </location>
</feature>
<name>A0AB34LG14_PARDI</name>
<evidence type="ECO:0000313" key="2">
    <source>
        <dbReference type="EMBL" id="KDS37842.1"/>
    </source>
</evidence>
<dbReference type="InterPro" id="IPR000073">
    <property type="entry name" value="AB_hydrolase_1"/>
</dbReference>
<proteinExistence type="predicted"/>
<accession>A0AB34LG14</accession>
<evidence type="ECO:0000259" key="1">
    <source>
        <dbReference type="Pfam" id="PF00561"/>
    </source>
</evidence>
<gene>
    <name evidence="2" type="ORF">M091_0273</name>
</gene>
<dbReference type="Gene3D" id="3.40.50.1820">
    <property type="entry name" value="alpha/beta hydrolase"/>
    <property type="match status" value="1"/>
</dbReference>
<dbReference type="Pfam" id="PF00561">
    <property type="entry name" value="Abhydrolase_1"/>
    <property type="match status" value="1"/>
</dbReference>
<protein>
    <submittedName>
        <fullName evidence="2">Alpha/beta hydrolase fold family protein</fullName>
    </submittedName>
</protein>
<sequence>MKKIGKTIASIFKNTLLNSSSAVTILTQSSGNLPPLLDKTGKNITNSISEKGRVDINGVSQGFFIRGENLENPIILYLHGGVPELPFILPREGEERLEKHFTVCYWEQRYAGMSYDKSINSDSLTLEQMVDDVSKMTKYLQQRFRKNKIYLVAHSWGTYLGVKTIEKYPDEYTAYVAISQITNQLESERMAYDYLLKHVSAIGDTKYEKELKKFDRNADYFPSYDYLSSIRAELLEKYGVGTLREKSSISKLVSDVFKFKGYTISEKINFGCGSKFHTKHLFPYLFVDDLFKSSVSFNLPIYFIHGKHDQTVSHVLAQKYFEIVNAPHKEFISFENSAHSPNIDEAEKFSLTMLNILEQTKQ</sequence>
<organism evidence="2 3">
    <name type="scientific">Parabacteroides distasonis str. 3776 D15 i</name>
    <dbReference type="NCBI Taxonomy" id="1339342"/>
    <lineage>
        <taxon>Bacteria</taxon>
        <taxon>Pseudomonadati</taxon>
        <taxon>Bacteroidota</taxon>
        <taxon>Bacteroidia</taxon>
        <taxon>Bacteroidales</taxon>
        <taxon>Tannerellaceae</taxon>
        <taxon>Parabacteroides</taxon>
    </lineage>
</organism>
<dbReference type="InterPro" id="IPR029058">
    <property type="entry name" value="AB_hydrolase_fold"/>
</dbReference>
<dbReference type="GO" id="GO:0016787">
    <property type="term" value="F:hydrolase activity"/>
    <property type="evidence" value="ECO:0007669"/>
    <property type="project" value="UniProtKB-KW"/>
</dbReference>